<name>K0EQW0_NOCB7</name>
<dbReference type="SUPFAM" id="SSF54427">
    <property type="entry name" value="NTF2-like"/>
    <property type="match status" value="1"/>
</dbReference>
<proteinExistence type="predicted"/>
<dbReference type="HOGENOM" id="CLU_124277_1_2_11"/>
<dbReference type="STRING" id="1133849.O3I_006980"/>
<accession>K0EQW0</accession>
<evidence type="ECO:0000313" key="2">
    <source>
        <dbReference type="EMBL" id="AFT99358.1"/>
    </source>
</evidence>
<dbReference type="KEGG" id="nbr:O3I_006980"/>
<dbReference type="eggNOG" id="COG3631">
    <property type="taxonomic scope" value="Bacteria"/>
</dbReference>
<reference evidence="2 3" key="1">
    <citation type="journal article" date="2012" name="J. Bacteriol.">
        <title>Complete genome sequence of Nocardia brasiliensis HUJEG-1.</title>
        <authorList>
            <person name="Vera-Cabrera L."/>
            <person name="Ortiz-Lopez R."/>
            <person name="Elizondo-Gonzalez R."/>
            <person name="Perez-Maya A.A."/>
            <person name="Ocampo-Candiani J."/>
        </authorList>
    </citation>
    <scope>NUCLEOTIDE SEQUENCE [LARGE SCALE GENOMIC DNA]</scope>
    <source>
        <strain evidence="3">ATCC 700358</strain>
    </source>
</reference>
<dbReference type="RefSeq" id="WP_014982214.1">
    <property type="nucleotide sequence ID" value="NC_018681.1"/>
</dbReference>
<evidence type="ECO:0000313" key="3">
    <source>
        <dbReference type="Proteomes" id="UP000006304"/>
    </source>
</evidence>
<sequence>MRSDAAEVFDEVIELLRDSDIAGFVELFADDVVIEFPFAPAGRPTRLDGRTALGEYMAAYPDTFDIRKLTTTAVYRTQSPEVVVAEFSAEGFLRATGNPYQAHYIVVMTVLDGRITRYRDYWNALAFQDTTYGGRTA</sequence>
<dbReference type="EMBL" id="CP003876">
    <property type="protein sequence ID" value="AFT99358.1"/>
    <property type="molecule type" value="Genomic_DNA"/>
</dbReference>
<dbReference type="InterPro" id="IPR032710">
    <property type="entry name" value="NTF2-like_dom_sf"/>
</dbReference>
<keyword evidence="3" id="KW-1185">Reference proteome</keyword>
<organism evidence="2 3">
    <name type="scientific">Nocardia brasiliensis (strain ATCC 700358 / HUJEG-1)</name>
    <dbReference type="NCBI Taxonomy" id="1133849"/>
    <lineage>
        <taxon>Bacteria</taxon>
        <taxon>Bacillati</taxon>
        <taxon>Actinomycetota</taxon>
        <taxon>Actinomycetes</taxon>
        <taxon>Mycobacteriales</taxon>
        <taxon>Nocardiaceae</taxon>
        <taxon>Nocardia</taxon>
    </lineage>
</organism>
<dbReference type="Pfam" id="PF12680">
    <property type="entry name" value="SnoaL_2"/>
    <property type="match status" value="1"/>
</dbReference>
<gene>
    <name evidence="2" type="ORF">O3I_006980</name>
</gene>
<dbReference type="AlphaFoldDB" id="K0EQW0"/>
<protein>
    <recommendedName>
        <fullName evidence="1">SnoaL-like domain-containing protein</fullName>
    </recommendedName>
</protein>
<dbReference type="Gene3D" id="3.10.450.50">
    <property type="match status" value="1"/>
</dbReference>
<evidence type="ECO:0000259" key="1">
    <source>
        <dbReference type="Pfam" id="PF12680"/>
    </source>
</evidence>
<feature type="domain" description="SnoaL-like" evidence="1">
    <location>
        <begin position="11"/>
        <end position="118"/>
    </location>
</feature>
<dbReference type="InterPro" id="IPR037401">
    <property type="entry name" value="SnoaL-like"/>
</dbReference>
<dbReference type="Proteomes" id="UP000006304">
    <property type="component" value="Chromosome"/>
</dbReference>